<evidence type="ECO:0000313" key="2">
    <source>
        <dbReference type="Proteomes" id="UP001244207"/>
    </source>
</evidence>
<comment type="caution">
    <text evidence="1">The sequence shown here is derived from an EMBL/GenBank/DDBJ whole genome shotgun (WGS) entry which is preliminary data.</text>
</comment>
<dbReference type="EMBL" id="JAHMHS010000011">
    <property type="protein sequence ID" value="KAK1729451.1"/>
    <property type="molecule type" value="Genomic_DNA"/>
</dbReference>
<gene>
    <name evidence="1" type="ORF">BDZ83DRAFT_32425</name>
</gene>
<dbReference type="Proteomes" id="UP001244207">
    <property type="component" value="Unassembled WGS sequence"/>
</dbReference>
<name>A0AAD8XL90_GLOAC</name>
<sequence length="249" mass="28282">MPCRSLHLQEEKRRQQLMFGVTVASAPAARFLLSLSASGALFFTLLHYGVSVPHATPYSILYTQAAFIHTFSVFQKLRVTWWTDFDMVHSLLYMVHGRVNHPGFKRRPRPRLANSERQPICLRQGLEAVSVSHDSCFAMYYCPVSRSTISGFLPRRSVQATGPKSLVRDKQRTPNAIKPTPCRRQRLSSLGRVRPNLDHAAHNHIRTLSHCTYERTVRHPSVSVQSSTHFMARTALTSALYGKDPRNNT</sequence>
<proteinExistence type="predicted"/>
<protein>
    <submittedName>
        <fullName evidence="1">Uncharacterized protein</fullName>
    </submittedName>
</protein>
<accession>A0AAD8XL90</accession>
<dbReference type="GeneID" id="85386287"/>
<reference evidence="1" key="1">
    <citation type="submission" date="2021-12" db="EMBL/GenBank/DDBJ databases">
        <title>Comparative genomics, transcriptomics and evolutionary studies reveal genomic signatures of adaptation to plant cell wall in hemibiotrophic fungi.</title>
        <authorList>
            <consortium name="DOE Joint Genome Institute"/>
            <person name="Baroncelli R."/>
            <person name="Diaz J.F."/>
            <person name="Benocci T."/>
            <person name="Peng M."/>
            <person name="Battaglia E."/>
            <person name="Haridas S."/>
            <person name="Andreopoulos W."/>
            <person name="Labutti K."/>
            <person name="Pangilinan J."/>
            <person name="Floch G.L."/>
            <person name="Makela M.R."/>
            <person name="Henrissat B."/>
            <person name="Grigoriev I.V."/>
            <person name="Crouch J.A."/>
            <person name="De Vries R.P."/>
            <person name="Sukno S.A."/>
            <person name="Thon M.R."/>
        </authorList>
    </citation>
    <scope>NUCLEOTIDE SEQUENCE</scope>
    <source>
        <strain evidence="1">CBS 112980</strain>
    </source>
</reference>
<dbReference type="RefSeq" id="XP_060369506.1">
    <property type="nucleotide sequence ID" value="XM_060502388.1"/>
</dbReference>
<evidence type="ECO:0000313" key="1">
    <source>
        <dbReference type="EMBL" id="KAK1729451.1"/>
    </source>
</evidence>
<dbReference type="AlphaFoldDB" id="A0AAD8XL90"/>
<organism evidence="1 2">
    <name type="scientific">Glomerella acutata</name>
    <name type="common">Colletotrichum acutatum</name>
    <dbReference type="NCBI Taxonomy" id="27357"/>
    <lineage>
        <taxon>Eukaryota</taxon>
        <taxon>Fungi</taxon>
        <taxon>Dikarya</taxon>
        <taxon>Ascomycota</taxon>
        <taxon>Pezizomycotina</taxon>
        <taxon>Sordariomycetes</taxon>
        <taxon>Hypocreomycetidae</taxon>
        <taxon>Glomerellales</taxon>
        <taxon>Glomerellaceae</taxon>
        <taxon>Colletotrichum</taxon>
        <taxon>Colletotrichum acutatum species complex</taxon>
    </lineage>
</organism>
<keyword evidence="2" id="KW-1185">Reference proteome</keyword>